<dbReference type="EMBL" id="BAABKN010000007">
    <property type="protein sequence ID" value="GAA4729560.1"/>
    <property type="molecule type" value="Genomic_DNA"/>
</dbReference>
<gene>
    <name evidence="1" type="ORF">GCM10023350_11050</name>
</gene>
<proteinExistence type="predicted"/>
<protein>
    <submittedName>
        <fullName evidence="1">Uncharacterized protein</fullName>
    </submittedName>
</protein>
<evidence type="ECO:0000313" key="2">
    <source>
        <dbReference type="Proteomes" id="UP001499882"/>
    </source>
</evidence>
<evidence type="ECO:0000313" key="1">
    <source>
        <dbReference type="EMBL" id="GAA4729560.1"/>
    </source>
</evidence>
<name>A0ABP8YI21_9ACTN</name>
<comment type="caution">
    <text evidence="1">The sequence shown here is derived from an EMBL/GenBank/DDBJ whole genome shotgun (WGS) entry which is preliminary data.</text>
</comment>
<sequence>MDAGHHIFTLAPNLPFALVDRLLTAAETALTDGGAARVWVDPNTRDIAVMAELPGPRPGD</sequence>
<keyword evidence="2" id="KW-1185">Reference proteome</keyword>
<organism evidence="1 2">
    <name type="scientific">Nocardioides endophyticus</name>
    <dbReference type="NCBI Taxonomy" id="1353775"/>
    <lineage>
        <taxon>Bacteria</taxon>
        <taxon>Bacillati</taxon>
        <taxon>Actinomycetota</taxon>
        <taxon>Actinomycetes</taxon>
        <taxon>Propionibacteriales</taxon>
        <taxon>Nocardioidaceae</taxon>
        <taxon>Nocardioides</taxon>
    </lineage>
</organism>
<reference evidence="2" key="1">
    <citation type="journal article" date="2019" name="Int. J. Syst. Evol. Microbiol.">
        <title>The Global Catalogue of Microorganisms (GCM) 10K type strain sequencing project: providing services to taxonomists for standard genome sequencing and annotation.</title>
        <authorList>
            <consortium name="The Broad Institute Genomics Platform"/>
            <consortium name="The Broad Institute Genome Sequencing Center for Infectious Disease"/>
            <person name="Wu L."/>
            <person name="Ma J."/>
        </authorList>
    </citation>
    <scope>NUCLEOTIDE SEQUENCE [LARGE SCALE GENOMIC DNA]</scope>
    <source>
        <strain evidence="2">JCM 18532</strain>
    </source>
</reference>
<dbReference type="Proteomes" id="UP001499882">
    <property type="component" value="Unassembled WGS sequence"/>
</dbReference>
<accession>A0ABP8YI21</accession>
<dbReference type="RefSeq" id="WP_345525657.1">
    <property type="nucleotide sequence ID" value="NZ_BAABKN010000007.1"/>
</dbReference>